<reference evidence="1 2" key="1">
    <citation type="journal article" date="2023" name="Life. Sci Alliance">
        <title>Evolutionary insights into 3D genome organization and epigenetic landscape of Vigna mungo.</title>
        <authorList>
            <person name="Junaid A."/>
            <person name="Singh B."/>
            <person name="Bhatia S."/>
        </authorList>
    </citation>
    <scope>NUCLEOTIDE SEQUENCE [LARGE SCALE GENOMIC DNA]</scope>
    <source>
        <strain evidence="1">Urdbean</strain>
    </source>
</reference>
<dbReference type="PANTHER" id="PTHR34222">
    <property type="entry name" value="GAG_PRE-INTEGRS DOMAIN-CONTAINING PROTEIN"/>
    <property type="match status" value="1"/>
</dbReference>
<gene>
    <name evidence="1" type="ORF">V8G54_011430</name>
</gene>
<name>A0AAQ3S321_VIGMU</name>
<sequence>MASSTGINSSATPIILSAKLNWKNYLSWSSAMELWFLGQEHHSQLVQDISMVPDEEKSQWKILDFKLCAKARAAIEELKNFFVDYSLESINKKLDKYYMFLILRSLHSDFDHIYDQVLAGDQISSMNGLVTQLLRGPILVYQNLSDAIETSAMVAPREGGGGRNNRGGCGGGSGHPQCSYCKRMDHTQDKCYSLHGFPDKAAHECMDISRSSGSNIIRLVVHDILPILGSSCESSGD</sequence>
<dbReference type="EMBL" id="CP144697">
    <property type="protein sequence ID" value="WVZ13864.1"/>
    <property type="molecule type" value="Genomic_DNA"/>
</dbReference>
<evidence type="ECO:0000313" key="2">
    <source>
        <dbReference type="Proteomes" id="UP001374535"/>
    </source>
</evidence>
<proteinExistence type="predicted"/>
<evidence type="ECO:0000313" key="1">
    <source>
        <dbReference type="EMBL" id="WVZ13864.1"/>
    </source>
</evidence>
<dbReference type="Proteomes" id="UP001374535">
    <property type="component" value="Chromosome 4"/>
</dbReference>
<accession>A0AAQ3S321</accession>
<protein>
    <recommendedName>
        <fullName evidence="3">Retrotransposon Copia-like N-terminal domain-containing protein</fullName>
    </recommendedName>
</protein>
<dbReference type="AlphaFoldDB" id="A0AAQ3S321"/>
<dbReference type="PANTHER" id="PTHR34222:SF95">
    <property type="entry name" value="RRNA 2'-O-METHYLTRANSFERASE FIBRILLARIN-LIKE ISOFORM X1"/>
    <property type="match status" value="1"/>
</dbReference>
<organism evidence="1 2">
    <name type="scientific">Vigna mungo</name>
    <name type="common">Black gram</name>
    <name type="synonym">Phaseolus mungo</name>
    <dbReference type="NCBI Taxonomy" id="3915"/>
    <lineage>
        <taxon>Eukaryota</taxon>
        <taxon>Viridiplantae</taxon>
        <taxon>Streptophyta</taxon>
        <taxon>Embryophyta</taxon>
        <taxon>Tracheophyta</taxon>
        <taxon>Spermatophyta</taxon>
        <taxon>Magnoliopsida</taxon>
        <taxon>eudicotyledons</taxon>
        <taxon>Gunneridae</taxon>
        <taxon>Pentapetalae</taxon>
        <taxon>rosids</taxon>
        <taxon>fabids</taxon>
        <taxon>Fabales</taxon>
        <taxon>Fabaceae</taxon>
        <taxon>Papilionoideae</taxon>
        <taxon>50 kb inversion clade</taxon>
        <taxon>NPAAA clade</taxon>
        <taxon>indigoferoid/millettioid clade</taxon>
        <taxon>Phaseoleae</taxon>
        <taxon>Vigna</taxon>
    </lineage>
</organism>
<keyword evidence="2" id="KW-1185">Reference proteome</keyword>
<evidence type="ECO:0008006" key="3">
    <source>
        <dbReference type="Google" id="ProtNLM"/>
    </source>
</evidence>